<comment type="caution">
    <text evidence="3">The sequence shown here is derived from an EMBL/GenBank/DDBJ whole genome shotgun (WGS) entry which is preliminary data.</text>
</comment>
<dbReference type="AlphaFoldDB" id="A0A5C6DV57"/>
<evidence type="ECO:0000313" key="4">
    <source>
        <dbReference type="Proteomes" id="UP000319143"/>
    </source>
</evidence>
<organism evidence="3 4">
    <name type="scientific">Novipirellula artificiosorum</name>
    <dbReference type="NCBI Taxonomy" id="2528016"/>
    <lineage>
        <taxon>Bacteria</taxon>
        <taxon>Pseudomonadati</taxon>
        <taxon>Planctomycetota</taxon>
        <taxon>Planctomycetia</taxon>
        <taxon>Pirellulales</taxon>
        <taxon>Pirellulaceae</taxon>
        <taxon>Novipirellula</taxon>
    </lineage>
</organism>
<evidence type="ECO:0000256" key="2">
    <source>
        <dbReference type="SAM" id="SignalP"/>
    </source>
</evidence>
<proteinExistence type="predicted"/>
<keyword evidence="4" id="KW-1185">Reference proteome</keyword>
<gene>
    <name evidence="3" type="ORF">Poly41_13310</name>
</gene>
<dbReference type="EMBL" id="SJPV01000002">
    <property type="protein sequence ID" value="TWU40498.1"/>
    <property type="molecule type" value="Genomic_DNA"/>
</dbReference>
<dbReference type="Proteomes" id="UP000319143">
    <property type="component" value="Unassembled WGS sequence"/>
</dbReference>
<name>A0A5C6DV57_9BACT</name>
<keyword evidence="1" id="KW-0472">Membrane</keyword>
<accession>A0A5C6DV57</accession>
<feature type="signal peptide" evidence="2">
    <location>
        <begin position="1"/>
        <end position="28"/>
    </location>
</feature>
<keyword evidence="2" id="KW-0732">Signal</keyword>
<evidence type="ECO:0000256" key="1">
    <source>
        <dbReference type="SAM" id="Phobius"/>
    </source>
</evidence>
<evidence type="ECO:0000313" key="3">
    <source>
        <dbReference type="EMBL" id="TWU40498.1"/>
    </source>
</evidence>
<dbReference type="RefSeq" id="WP_146525106.1">
    <property type="nucleotide sequence ID" value="NZ_SJPV01000002.1"/>
</dbReference>
<keyword evidence="1" id="KW-0812">Transmembrane</keyword>
<reference evidence="3 4" key="1">
    <citation type="submission" date="2019-02" db="EMBL/GenBank/DDBJ databases">
        <title>Deep-cultivation of Planctomycetes and their phenomic and genomic characterization uncovers novel biology.</title>
        <authorList>
            <person name="Wiegand S."/>
            <person name="Jogler M."/>
            <person name="Boedeker C."/>
            <person name="Pinto D."/>
            <person name="Vollmers J."/>
            <person name="Rivas-Marin E."/>
            <person name="Kohn T."/>
            <person name="Peeters S.H."/>
            <person name="Heuer A."/>
            <person name="Rast P."/>
            <person name="Oberbeckmann S."/>
            <person name="Bunk B."/>
            <person name="Jeske O."/>
            <person name="Meyerdierks A."/>
            <person name="Storesund J.E."/>
            <person name="Kallscheuer N."/>
            <person name="Luecker S."/>
            <person name="Lage O.M."/>
            <person name="Pohl T."/>
            <person name="Merkel B.J."/>
            <person name="Hornburger P."/>
            <person name="Mueller R.-W."/>
            <person name="Bruemmer F."/>
            <person name="Labrenz M."/>
            <person name="Spormann A.M."/>
            <person name="Op Den Camp H."/>
            <person name="Overmann J."/>
            <person name="Amann R."/>
            <person name="Jetten M.S.M."/>
            <person name="Mascher T."/>
            <person name="Medema M.H."/>
            <person name="Devos D.P."/>
            <person name="Kaster A.-K."/>
            <person name="Ovreas L."/>
            <person name="Rohde M."/>
            <person name="Galperin M.Y."/>
            <person name="Jogler C."/>
        </authorList>
    </citation>
    <scope>NUCLEOTIDE SEQUENCE [LARGE SCALE GENOMIC DNA]</scope>
    <source>
        <strain evidence="3 4">Poly41</strain>
    </source>
</reference>
<protein>
    <submittedName>
        <fullName evidence="3">Uncharacterized protein</fullName>
    </submittedName>
</protein>
<sequence length="842" mass="91582" precursor="true">MFRVALRPLAVWVSFCGAAVLFGSTALAQSDDADDPTASPKVTLSIAPGGTQRNVAGRWATASVGGFNRSDVDATETAVVMLGDDGQQQYARRIWIPPHATRRSWLPIKIPRGLPLGQVQLDMSSIHVKNGDRGESYQSNVVGMPVSERSLLLSWEPSRTAVILDSSDLREADPEHRGLLIDTIYTARDWQGSSGQDLGLVHLNERFLPPGARTFDPIDQIVIANDRLLEDSVGVARLQSWLHGGGRVWIMIDQVDAESVSALLGTAPCYSVVDRVELSDFEVRLPDVYGLSGNLGNEAWSSETPVELLRVFAESDDVACTIDGWPAAFWKRFGRGEVLFTALGARGWVKEGKSTGAMQAISSRFFVRRLESPTYSKLLSPLLEDQIGYKIPGRNVVAVVLGGHLAVVALIGFWLWRRQSSQHLAWIIPCAAIVAGGALFAIGKQHTSSVAATIATGQIAQVVPESSQVQVHAVSALYSDNTRSLGITSSATTTAGFVHRESSGELSRIVWDDSGAAQWLDLTQPPGIVRHVESDSIITVQEPWSFRGRFNSKGFQGSIEGLADHRCQDAVIVAAGSPSLAVHLDDPSKVTTSEPGDTLPPNQFLSDSMLSDTQQVRQQLMRQLMGAGSPLVGRDPTLVVWTDPVESGLAIDGDYARTGSAMALLPVCIERTAVGERFSVPATFVRLEPWNRSSGVSSFFDAERGQWPSQINRPLDIAITCIPPSELQPCQLERAIVTIKVNAPSRNLEVRGRVGERFVSLESIKNPSGVLRFEITDREALRLDADGGMPLMISVQQTDQERAAMDALEDAGNRGDTYRPDSVNQDTWQIDYVHVSLEGIRR</sequence>
<keyword evidence="1" id="KW-1133">Transmembrane helix</keyword>
<feature type="transmembrane region" description="Helical" evidence="1">
    <location>
        <begin position="396"/>
        <end position="416"/>
    </location>
</feature>
<dbReference type="OrthoDB" id="232908at2"/>
<feature type="chain" id="PRO_5022690250" evidence="2">
    <location>
        <begin position="29"/>
        <end position="842"/>
    </location>
</feature>
<feature type="transmembrane region" description="Helical" evidence="1">
    <location>
        <begin position="423"/>
        <end position="443"/>
    </location>
</feature>